<dbReference type="PANTHER" id="PTHR33778">
    <property type="entry name" value="PROTEIN MGTC"/>
    <property type="match status" value="1"/>
</dbReference>
<accession>A0A9K3Q1J9</accession>
<dbReference type="Proteomes" id="UP000693970">
    <property type="component" value="Unassembled WGS sequence"/>
</dbReference>
<feature type="transmembrane region" description="Helical" evidence="7">
    <location>
        <begin position="249"/>
        <end position="270"/>
    </location>
</feature>
<keyword evidence="3 7" id="KW-0812">Transmembrane</keyword>
<reference evidence="9" key="1">
    <citation type="journal article" date="2021" name="Sci. Rep.">
        <title>Diploid genomic architecture of Nitzschia inconspicua, an elite biomass production diatom.</title>
        <authorList>
            <person name="Oliver A."/>
            <person name="Podell S."/>
            <person name="Pinowska A."/>
            <person name="Traller J.C."/>
            <person name="Smith S.R."/>
            <person name="McClure R."/>
            <person name="Beliaev A."/>
            <person name="Bohutskyi P."/>
            <person name="Hill E.A."/>
            <person name="Rabines A."/>
            <person name="Zheng H."/>
            <person name="Allen L.Z."/>
            <person name="Kuo A."/>
            <person name="Grigoriev I.V."/>
            <person name="Allen A.E."/>
            <person name="Hazlebeck D."/>
            <person name="Allen E.E."/>
        </authorList>
    </citation>
    <scope>NUCLEOTIDE SEQUENCE</scope>
    <source>
        <strain evidence="9">Hildebrandi</strain>
    </source>
</reference>
<dbReference type="InterPro" id="IPR003416">
    <property type="entry name" value="MgtC/SapB/SrpB/YhiD_fam"/>
</dbReference>
<keyword evidence="5 7" id="KW-0472">Membrane</keyword>
<evidence type="ECO:0000256" key="6">
    <source>
        <dbReference type="SAM" id="MobiDB-lite"/>
    </source>
</evidence>
<feature type="transmembrane region" description="Helical" evidence="7">
    <location>
        <begin position="66"/>
        <end position="86"/>
    </location>
</feature>
<evidence type="ECO:0000256" key="2">
    <source>
        <dbReference type="ARBA" id="ARBA00022475"/>
    </source>
</evidence>
<dbReference type="PANTHER" id="PTHR33778:SF1">
    <property type="entry name" value="MAGNESIUM TRANSPORTER YHID-RELATED"/>
    <property type="match status" value="1"/>
</dbReference>
<organism evidence="9 10">
    <name type="scientific">Nitzschia inconspicua</name>
    <dbReference type="NCBI Taxonomy" id="303405"/>
    <lineage>
        <taxon>Eukaryota</taxon>
        <taxon>Sar</taxon>
        <taxon>Stramenopiles</taxon>
        <taxon>Ochrophyta</taxon>
        <taxon>Bacillariophyta</taxon>
        <taxon>Bacillariophyceae</taxon>
        <taxon>Bacillariophycidae</taxon>
        <taxon>Bacillariales</taxon>
        <taxon>Bacillariaceae</taxon>
        <taxon>Nitzschia</taxon>
    </lineage>
</organism>
<evidence type="ECO:0000256" key="3">
    <source>
        <dbReference type="ARBA" id="ARBA00022692"/>
    </source>
</evidence>
<sequence length="358" mass="39504">MDSKTTTMKLPAKVVSRTPSSVSSSSGKGKNNDVVVSPPPFTGRATKPLDLNIGRGSLFDTMLMTVIWTLFVMFGLVVTMGDWLLLPRDRLEWCRAAQTEANAINPTITQAYPNPDANTDPCYYERTIYLMGWNQFECDFARRMMYATILGACIGFERKSQDRPAGLRTMSLVSLGSAIFTMGGQFAFRSSTQEWDAARVSAAIPSGVGFLGGALIWKETTGEKGPNQRNHVHGITTAASVWLSASVGIAAGGALWVCSAWTVILVIFVLRFGPKMAFVDDESYRTSDESVSSVEDDDEWEEDRADDVAMEESLTTFETKEKSRHKSATFHSSRQRASAADLQSIRQLEKQQINFHSD</sequence>
<feature type="transmembrane region" description="Helical" evidence="7">
    <location>
        <begin position="167"/>
        <end position="188"/>
    </location>
</feature>
<dbReference type="Pfam" id="PF02308">
    <property type="entry name" value="MgtC"/>
    <property type="match status" value="1"/>
</dbReference>
<feature type="compositionally biased region" description="Low complexity" evidence="6">
    <location>
        <begin position="14"/>
        <end position="26"/>
    </location>
</feature>
<keyword evidence="2" id="KW-1003">Cell membrane</keyword>
<dbReference type="EMBL" id="JAGRRH010000007">
    <property type="protein sequence ID" value="KAG7367406.1"/>
    <property type="molecule type" value="Genomic_DNA"/>
</dbReference>
<evidence type="ECO:0000259" key="8">
    <source>
        <dbReference type="Pfam" id="PF02308"/>
    </source>
</evidence>
<keyword evidence="10" id="KW-1185">Reference proteome</keyword>
<keyword evidence="4 7" id="KW-1133">Transmembrane helix</keyword>
<evidence type="ECO:0000313" key="9">
    <source>
        <dbReference type="EMBL" id="KAG7367406.1"/>
    </source>
</evidence>
<dbReference type="AlphaFoldDB" id="A0A9K3Q1J9"/>
<proteinExistence type="predicted"/>
<comment type="subcellular location">
    <subcellularLocation>
        <location evidence="1">Cell membrane</location>
        <topology evidence="1">Multi-pass membrane protein</topology>
    </subcellularLocation>
</comment>
<dbReference type="InterPro" id="IPR049177">
    <property type="entry name" value="MgtC_SapB_SrpB_YhiD_N"/>
</dbReference>
<evidence type="ECO:0000256" key="7">
    <source>
        <dbReference type="SAM" id="Phobius"/>
    </source>
</evidence>
<feature type="domain" description="MgtC/SapB/SrpB/YhiD N-terminal" evidence="8">
    <location>
        <begin position="145"/>
        <end position="275"/>
    </location>
</feature>
<dbReference type="GO" id="GO:0005886">
    <property type="term" value="C:plasma membrane"/>
    <property type="evidence" value="ECO:0007669"/>
    <property type="project" value="UniProtKB-SubCell"/>
</dbReference>
<evidence type="ECO:0000313" key="10">
    <source>
        <dbReference type="Proteomes" id="UP000693970"/>
    </source>
</evidence>
<comment type="caution">
    <text evidence="9">The sequence shown here is derived from an EMBL/GenBank/DDBJ whole genome shotgun (WGS) entry which is preliminary data.</text>
</comment>
<reference evidence="9" key="2">
    <citation type="submission" date="2021-04" db="EMBL/GenBank/DDBJ databases">
        <authorList>
            <person name="Podell S."/>
        </authorList>
    </citation>
    <scope>NUCLEOTIDE SEQUENCE</scope>
    <source>
        <strain evidence="9">Hildebrandi</strain>
    </source>
</reference>
<evidence type="ECO:0000256" key="4">
    <source>
        <dbReference type="ARBA" id="ARBA00022989"/>
    </source>
</evidence>
<gene>
    <name evidence="9" type="ORF">IV203_030077</name>
</gene>
<protein>
    <submittedName>
        <fullName evidence="9">MgtC/SapB transporter</fullName>
    </submittedName>
</protein>
<name>A0A9K3Q1J9_9STRA</name>
<feature type="region of interest" description="Disordered" evidence="6">
    <location>
        <begin position="288"/>
        <end position="341"/>
    </location>
</feature>
<feature type="region of interest" description="Disordered" evidence="6">
    <location>
        <begin position="1"/>
        <end position="39"/>
    </location>
</feature>
<dbReference type="OrthoDB" id="45181at2759"/>
<evidence type="ECO:0000256" key="5">
    <source>
        <dbReference type="ARBA" id="ARBA00023136"/>
    </source>
</evidence>
<feature type="compositionally biased region" description="Acidic residues" evidence="6">
    <location>
        <begin position="294"/>
        <end position="310"/>
    </location>
</feature>
<evidence type="ECO:0000256" key="1">
    <source>
        <dbReference type="ARBA" id="ARBA00004651"/>
    </source>
</evidence>